<name>A0A806FIR4_BIFAN</name>
<evidence type="ECO:0000313" key="2">
    <source>
        <dbReference type="Proteomes" id="UP000008394"/>
    </source>
</evidence>
<reference evidence="1 2" key="1">
    <citation type="journal article" date="2011" name="J. Bacteriol.">
        <title>Genome Sequence of the Probiotic Strain Bifidobacterium animalis subsp. lactis CNCM I-2494.</title>
        <authorList>
            <person name="Chervaux C."/>
            <person name="Grimaldi C."/>
            <person name="Bolotin A."/>
            <person name="Quinquis B."/>
            <person name="Legrain-Raspaud S."/>
            <person name="van Hylckama Vlieg J.E."/>
            <person name="Denariaz G."/>
            <person name="Smokvina T."/>
        </authorList>
    </citation>
    <scope>NUCLEOTIDE SEQUENCE [LARGE SCALE GENOMIC DNA]</scope>
    <source>
        <strain evidence="1 2">CNCM I-2494</strain>
    </source>
</reference>
<gene>
    <name evidence="1" type="ORF">BALAC2494_01795</name>
</gene>
<sequence>MQRVPTIPIHHSVLKSDFTTHHSVSKSAFGTRHSVSHIVREGLCGLGKKRCRDCGYACVGIGVAHRGEKALRGTHSETQQLERLNILDKNGHVRLAGLLIAGVYPQQFFPRLYVDVAVHPGISKSQDDEVRFLDRVQCHGRLQEMVDDAVKAVLRNLRTYSLTRGTEGAMYRRFQLWYYARQSPMPWYTGNTTHCFATTR</sequence>
<dbReference type="AlphaFoldDB" id="A0A806FIR4"/>
<accession>A0A806FIR4</accession>
<organism evidence="1 2">
    <name type="scientific">Bifidobacterium animalis subsp. lactis CNCM I-2494</name>
    <dbReference type="NCBI Taxonomy" id="1042403"/>
    <lineage>
        <taxon>Bacteria</taxon>
        <taxon>Bacillati</taxon>
        <taxon>Actinomycetota</taxon>
        <taxon>Actinomycetes</taxon>
        <taxon>Bifidobacteriales</taxon>
        <taxon>Bifidobacteriaceae</taxon>
        <taxon>Bifidobacterium</taxon>
    </lineage>
</organism>
<dbReference type="KEGG" id="bnm:BALAC2494_01795"/>
<dbReference type="EC" id="3.6.1.-" evidence="1"/>
<keyword evidence="1" id="KW-0378">Hydrolase</keyword>
<dbReference type="EMBL" id="CP002915">
    <property type="protein sequence ID" value="AEK29459.1"/>
    <property type="molecule type" value="Genomic_DNA"/>
</dbReference>
<dbReference type="GO" id="GO:0016787">
    <property type="term" value="F:hydrolase activity"/>
    <property type="evidence" value="ECO:0007669"/>
    <property type="project" value="UniProtKB-KW"/>
</dbReference>
<protein>
    <submittedName>
        <fullName evidence="1">Hydrolase acting on acid anhydrides in phosphorous-containing anhydrides</fullName>
        <ecNumber evidence="1">3.6.1.-</ecNumber>
    </submittedName>
</protein>
<evidence type="ECO:0000313" key="1">
    <source>
        <dbReference type="EMBL" id="AEK29459.1"/>
    </source>
</evidence>
<dbReference type="Proteomes" id="UP000008394">
    <property type="component" value="Chromosome"/>
</dbReference>
<proteinExistence type="predicted"/>